<dbReference type="InterPro" id="IPR024607">
    <property type="entry name" value="Sulfatase_CS"/>
</dbReference>
<proteinExistence type="inferred from homology"/>
<dbReference type="InterPro" id="IPR017850">
    <property type="entry name" value="Alkaline_phosphatase_core_sf"/>
</dbReference>
<evidence type="ECO:0000256" key="5">
    <source>
        <dbReference type="SAM" id="Coils"/>
    </source>
</evidence>
<evidence type="ECO:0000256" key="1">
    <source>
        <dbReference type="ARBA" id="ARBA00008779"/>
    </source>
</evidence>
<feature type="domain" description="Sulfatase N-terminal" evidence="6">
    <location>
        <begin position="25"/>
        <end position="379"/>
    </location>
</feature>
<dbReference type="PANTHER" id="PTHR43108">
    <property type="entry name" value="N-ACETYLGLUCOSAMINE-6-SULFATASE FAMILY MEMBER"/>
    <property type="match status" value="1"/>
</dbReference>
<feature type="coiled-coil region" evidence="5">
    <location>
        <begin position="487"/>
        <end position="514"/>
    </location>
</feature>
<dbReference type="PROSITE" id="PS00523">
    <property type="entry name" value="SULFATASE_1"/>
    <property type="match status" value="1"/>
</dbReference>
<dbReference type="Pfam" id="PF00884">
    <property type="entry name" value="Sulfatase"/>
    <property type="match status" value="1"/>
</dbReference>
<dbReference type="KEGG" id="fbe:FF125_18245"/>
<comment type="similarity">
    <text evidence="1">Belongs to the sulfatase family.</text>
</comment>
<feature type="domain" description="N-sulphoglucosamine sulphohydrolase C-terminal" evidence="7">
    <location>
        <begin position="466"/>
        <end position="507"/>
    </location>
</feature>
<protein>
    <submittedName>
        <fullName evidence="8">Sulfatase</fullName>
    </submittedName>
</protein>
<dbReference type="OrthoDB" id="9789742at2"/>
<dbReference type="Gene3D" id="3.40.720.10">
    <property type="entry name" value="Alkaline Phosphatase, subunit A"/>
    <property type="match status" value="1"/>
</dbReference>
<dbReference type="SUPFAM" id="SSF53649">
    <property type="entry name" value="Alkaline phosphatase-like"/>
    <property type="match status" value="1"/>
</dbReference>
<evidence type="ECO:0000256" key="2">
    <source>
        <dbReference type="ARBA" id="ARBA00022729"/>
    </source>
</evidence>
<dbReference type="Proteomes" id="UP000306229">
    <property type="component" value="Chromosome"/>
</dbReference>
<dbReference type="PROSITE" id="PS00149">
    <property type="entry name" value="SULFATASE_2"/>
    <property type="match status" value="1"/>
</dbReference>
<keyword evidence="3" id="KW-0378">Hydrolase</keyword>
<dbReference type="AlphaFoldDB" id="A0A5B7U006"/>
<gene>
    <name evidence="8" type="ORF">FF125_18245</name>
</gene>
<evidence type="ECO:0000259" key="6">
    <source>
        <dbReference type="Pfam" id="PF00884"/>
    </source>
</evidence>
<sequence length="528" mass="61218">MINYKQLIFLIVLNSVFLVQAQKRPNIIYIMTDDHATTAIGAYQGRLAGLNPSPNIDKLASEGMLFNNCYVTNSICSPSRATIITGQYSQTNRILDFSRPIDADQQYLPEEMQKLGYETAIIGKWHLHSEPIPFDFYSVLPGQGKYHNPELLEKGAGDWPDNLVKNVGHSSDVITDKAIDWLTNRKDKEKPFFLMYQFKAPHDMFEYAERYEAYLANVKIPEPENLYTQPNWGSEATRGKNDSLRMIIGSSVSNRHNHANYVKTFQVDSTYVGDAATSESYQRYLKKYLRCVKGVDDNIGRFFQFLKDNDLYENTIIVYTTDQGMMLGEHDFIDKRWMYEESMRMPLIIRYPDIVKANSKTDVIVNNTDFAPTLIDLAGGKVPDKMQGKSMAEILEGKTPKGWRTATYYRYWLHMTHHDIPGHFGIRTDRYKLIFFYGRHWDLNEEGKQSRTWLKEGASNKVVATPPAWELYDLEKDPTEVNNVYANPAYSEVVKELKLELEKQREQYNETDINYPHIQKIVDDNWDK</sequence>
<dbReference type="PANTHER" id="PTHR43108:SF6">
    <property type="entry name" value="N-SULPHOGLUCOSAMINE SULPHOHYDROLASE"/>
    <property type="match status" value="1"/>
</dbReference>
<accession>A0A5B7U006</accession>
<evidence type="ECO:0000256" key="3">
    <source>
        <dbReference type="ARBA" id="ARBA00022801"/>
    </source>
</evidence>
<keyword evidence="9" id="KW-1185">Reference proteome</keyword>
<evidence type="ECO:0000256" key="4">
    <source>
        <dbReference type="ARBA" id="ARBA00023180"/>
    </source>
</evidence>
<dbReference type="GO" id="GO:0016787">
    <property type="term" value="F:hydrolase activity"/>
    <property type="evidence" value="ECO:0007669"/>
    <property type="project" value="UniProtKB-KW"/>
</dbReference>
<keyword evidence="4" id="KW-0325">Glycoprotein</keyword>
<dbReference type="InterPro" id="IPR000917">
    <property type="entry name" value="Sulfatase_N"/>
</dbReference>
<evidence type="ECO:0000313" key="8">
    <source>
        <dbReference type="EMBL" id="QCX40292.1"/>
    </source>
</evidence>
<dbReference type="InterPro" id="IPR032506">
    <property type="entry name" value="SGSH_C"/>
</dbReference>
<reference evidence="8 9" key="1">
    <citation type="submission" date="2019-05" db="EMBL/GenBank/DDBJ databases">
        <title>Algicella ahnfeltiae gen. nov., sp. nov., a novel marine bacterium of the family Flavobacteriaceae isolated from a red alga.</title>
        <authorList>
            <person name="Nedashkovskaya O.I."/>
            <person name="Kukhlevskiy A.D."/>
            <person name="Kim S.-G."/>
            <person name="Zhukova N.V."/>
            <person name="Mikhailov V.V."/>
        </authorList>
    </citation>
    <scope>NUCLEOTIDE SEQUENCE [LARGE SCALE GENOMIC DNA]</scope>
    <source>
        <strain evidence="8 9">10Alg115</strain>
    </source>
</reference>
<evidence type="ECO:0000259" key="7">
    <source>
        <dbReference type="Pfam" id="PF16347"/>
    </source>
</evidence>
<dbReference type="EMBL" id="CP040749">
    <property type="protein sequence ID" value="QCX40292.1"/>
    <property type="molecule type" value="Genomic_DNA"/>
</dbReference>
<evidence type="ECO:0000313" key="9">
    <source>
        <dbReference type="Proteomes" id="UP000306229"/>
    </source>
</evidence>
<keyword evidence="2" id="KW-0732">Signal</keyword>
<organism evidence="8 9">
    <name type="scientific">Aureibaculum algae</name>
    <dbReference type="NCBI Taxonomy" id="2584122"/>
    <lineage>
        <taxon>Bacteria</taxon>
        <taxon>Pseudomonadati</taxon>
        <taxon>Bacteroidota</taxon>
        <taxon>Flavobacteriia</taxon>
        <taxon>Flavobacteriales</taxon>
        <taxon>Flavobacteriaceae</taxon>
        <taxon>Aureibaculum</taxon>
    </lineage>
</organism>
<keyword evidence="5" id="KW-0175">Coiled coil</keyword>
<dbReference type="Pfam" id="PF16347">
    <property type="entry name" value="SGSH_C"/>
    <property type="match status" value="1"/>
</dbReference>
<name>A0A5B7U006_9FLAO</name>
<dbReference type="CDD" id="cd16031">
    <property type="entry name" value="G6S_like"/>
    <property type="match status" value="1"/>
</dbReference>
<dbReference type="RefSeq" id="WP_138951183.1">
    <property type="nucleotide sequence ID" value="NZ_CP040749.1"/>
</dbReference>